<comment type="caution">
    <text evidence="2">The sequence shown here is derived from an EMBL/GenBank/DDBJ whole genome shotgun (WGS) entry which is preliminary data.</text>
</comment>
<evidence type="ECO:0000313" key="2">
    <source>
        <dbReference type="EMBL" id="CAJ1379789.1"/>
    </source>
</evidence>
<feature type="transmembrane region" description="Helical" evidence="1">
    <location>
        <begin position="443"/>
        <end position="465"/>
    </location>
</feature>
<keyword evidence="1" id="KW-1133">Transmembrane helix</keyword>
<dbReference type="Proteomes" id="UP001178507">
    <property type="component" value="Unassembled WGS sequence"/>
</dbReference>
<organism evidence="2 3">
    <name type="scientific">Effrenium voratum</name>
    <dbReference type="NCBI Taxonomy" id="2562239"/>
    <lineage>
        <taxon>Eukaryota</taxon>
        <taxon>Sar</taxon>
        <taxon>Alveolata</taxon>
        <taxon>Dinophyceae</taxon>
        <taxon>Suessiales</taxon>
        <taxon>Symbiodiniaceae</taxon>
        <taxon>Effrenium</taxon>
    </lineage>
</organism>
<feature type="transmembrane region" description="Helical" evidence="1">
    <location>
        <begin position="414"/>
        <end position="436"/>
    </location>
</feature>
<proteinExistence type="predicted"/>
<feature type="transmembrane region" description="Helical" evidence="1">
    <location>
        <begin position="103"/>
        <end position="123"/>
    </location>
</feature>
<gene>
    <name evidence="2" type="ORF">EVOR1521_LOCUS7923</name>
</gene>
<sequence length="468" mass="51820">MAAEDVRLKDLLPDREEVIAFALNHSGEALILSVFLLVVGFEKDVMASLQLGACLVLLLLSPGSVEKTARPSQVFTASAGAALLLQLVGMADLRWIDNKILRYFGLAFDAGIVCRQLFIIILAKIDDLLHSLSHAEAADELEMTDLGPEQPAGTEGTEGELPAAWQRALRPQVDPVTEARDLLLGAPQMAAVAIVFVASMMDTVWCLPSLLTVGAFYISGDMVLPPQPGDKLPERAKMWMKVMSSSLFFGMCGELGAVLWLPPLPGLPPKPRPFDIGSWDMCRFYDPWSPELERNLDGVPCIPGTEDCVSQRERCGRDVQNWLCLASGLRVQEFLVFFVMCWSLRRENLPQTERPRWVRRTMAFVSTHLLEPMDRRTTMMNRESKLKLLLMLLATLLTWLAMCAAFLTQRQDNIVALGYLWLGLVSTSSVSNATLYSDPVRAVLWPARAVGAFSFGMVLASAVMMNPF</sequence>
<name>A0AA36I4Z9_9DINO</name>
<evidence type="ECO:0000256" key="1">
    <source>
        <dbReference type="SAM" id="Phobius"/>
    </source>
</evidence>
<keyword evidence="1" id="KW-0472">Membrane</keyword>
<evidence type="ECO:0000313" key="3">
    <source>
        <dbReference type="Proteomes" id="UP001178507"/>
    </source>
</evidence>
<accession>A0AA36I4Z9</accession>
<reference evidence="2" key="1">
    <citation type="submission" date="2023-08" db="EMBL/GenBank/DDBJ databases">
        <authorList>
            <person name="Chen Y."/>
            <person name="Shah S."/>
            <person name="Dougan E. K."/>
            <person name="Thang M."/>
            <person name="Chan C."/>
        </authorList>
    </citation>
    <scope>NUCLEOTIDE SEQUENCE</scope>
</reference>
<keyword evidence="3" id="KW-1185">Reference proteome</keyword>
<feature type="transmembrane region" description="Helical" evidence="1">
    <location>
        <begin position="190"/>
        <end position="218"/>
    </location>
</feature>
<dbReference type="EMBL" id="CAUJNA010000657">
    <property type="protein sequence ID" value="CAJ1379789.1"/>
    <property type="molecule type" value="Genomic_DNA"/>
</dbReference>
<keyword evidence="1" id="KW-0812">Transmembrane</keyword>
<protein>
    <submittedName>
        <fullName evidence="2">Uncharacterized protein</fullName>
    </submittedName>
</protein>
<feature type="transmembrane region" description="Helical" evidence="1">
    <location>
        <begin position="388"/>
        <end position="408"/>
    </location>
</feature>
<dbReference type="AlphaFoldDB" id="A0AA36I4Z9"/>